<evidence type="ECO:0000256" key="7">
    <source>
        <dbReference type="ARBA" id="ARBA00026132"/>
    </source>
</evidence>
<evidence type="ECO:0000256" key="8">
    <source>
        <dbReference type="ARBA" id="ARBA00032485"/>
    </source>
</evidence>
<evidence type="ECO:0000256" key="3">
    <source>
        <dbReference type="ARBA" id="ARBA00022723"/>
    </source>
</evidence>
<dbReference type="OrthoDB" id="1879366at2759"/>
<dbReference type="PROSITE" id="PS00059">
    <property type="entry name" value="ADH_ZINC"/>
    <property type="match status" value="1"/>
</dbReference>
<evidence type="ECO:0000256" key="1">
    <source>
        <dbReference type="ARBA" id="ARBA00001947"/>
    </source>
</evidence>
<dbReference type="Gene3D" id="3.90.180.10">
    <property type="entry name" value="Medium-chain alcohol dehydrogenases, catalytic domain"/>
    <property type="match status" value="1"/>
</dbReference>
<protein>
    <recommendedName>
        <fullName evidence="7">Sorbitol dehydrogenase</fullName>
    </recommendedName>
    <alternativeName>
        <fullName evidence="8">Polyol dehydrogenase</fullName>
    </alternativeName>
</protein>
<dbReference type="AlphaFoldDB" id="A0A8W8HPP5"/>
<dbReference type="InterPro" id="IPR045306">
    <property type="entry name" value="SDH-like"/>
</dbReference>
<keyword evidence="3 9" id="KW-0479">Metal-binding</keyword>
<keyword evidence="6" id="KW-0520">NAD</keyword>
<proteinExistence type="inferred from homology"/>
<keyword evidence="5" id="KW-0560">Oxidoreductase</keyword>
<dbReference type="InterPro" id="IPR020843">
    <property type="entry name" value="ER"/>
</dbReference>
<dbReference type="SMART" id="SM00829">
    <property type="entry name" value="PKS_ER"/>
    <property type="match status" value="1"/>
</dbReference>
<organism evidence="11 12">
    <name type="scientific">Magallana gigas</name>
    <name type="common">Pacific oyster</name>
    <name type="synonym">Crassostrea gigas</name>
    <dbReference type="NCBI Taxonomy" id="29159"/>
    <lineage>
        <taxon>Eukaryota</taxon>
        <taxon>Metazoa</taxon>
        <taxon>Spiralia</taxon>
        <taxon>Lophotrochozoa</taxon>
        <taxon>Mollusca</taxon>
        <taxon>Bivalvia</taxon>
        <taxon>Autobranchia</taxon>
        <taxon>Pteriomorphia</taxon>
        <taxon>Ostreida</taxon>
        <taxon>Ostreoidea</taxon>
        <taxon>Ostreidae</taxon>
        <taxon>Magallana</taxon>
    </lineage>
</organism>
<comment type="similarity">
    <text evidence="2 9">Belongs to the zinc-containing alcohol dehydrogenase family.</text>
</comment>
<keyword evidence="4 9" id="KW-0862">Zinc</keyword>
<evidence type="ECO:0000256" key="9">
    <source>
        <dbReference type="RuleBase" id="RU361277"/>
    </source>
</evidence>
<dbReference type="Pfam" id="PF00107">
    <property type="entry name" value="ADH_zinc_N"/>
    <property type="match status" value="1"/>
</dbReference>
<evidence type="ECO:0000256" key="2">
    <source>
        <dbReference type="ARBA" id="ARBA00008072"/>
    </source>
</evidence>
<dbReference type="OMA" id="DIYPKSI"/>
<evidence type="ECO:0000313" key="11">
    <source>
        <dbReference type="EnsemblMetazoa" id="G10500.1:cds"/>
    </source>
</evidence>
<evidence type="ECO:0000256" key="6">
    <source>
        <dbReference type="ARBA" id="ARBA00023027"/>
    </source>
</evidence>
<dbReference type="InterPro" id="IPR013154">
    <property type="entry name" value="ADH-like_N"/>
</dbReference>
<dbReference type="PANTHER" id="PTHR43161">
    <property type="entry name" value="SORBITOL DEHYDROGENASE"/>
    <property type="match status" value="1"/>
</dbReference>
<dbReference type="GO" id="GO:0003939">
    <property type="term" value="F:L-iditol 2-dehydrogenase (NAD+) activity"/>
    <property type="evidence" value="ECO:0007669"/>
    <property type="project" value="TreeGrafter"/>
</dbReference>
<dbReference type="SUPFAM" id="SSF51735">
    <property type="entry name" value="NAD(P)-binding Rossmann-fold domains"/>
    <property type="match status" value="1"/>
</dbReference>
<dbReference type="GO" id="GO:0008270">
    <property type="term" value="F:zinc ion binding"/>
    <property type="evidence" value="ECO:0007669"/>
    <property type="project" value="InterPro"/>
</dbReference>
<keyword evidence="12" id="KW-1185">Reference proteome</keyword>
<dbReference type="InterPro" id="IPR011032">
    <property type="entry name" value="GroES-like_sf"/>
</dbReference>
<dbReference type="EnsemblMetazoa" id="G10500.1">
    <property type="protein sequence ID" value="G10500.1:cds"/>
    <property type="gene ID" value="G10500"/>
</dbReference>
<reference evidence="11" key="1">
    <citation type="submission" date="2022-08" db="UniProtKB">
        <authorList>
            <consortium name="EnsemblMetazoa"/>
        </authorList>
    </citation>
    <scope>IDENTIFICATION</scope>
    <source>
        <strain evidence="11">05x7-T-G4-1.051#20</strain>
    </source>
</reference>
<accession>A0A8W8HPP5</accession>
<evidence type="ECO:0000259" key="10">
    <source>
        <dbReference type="SMART" id="SM00829"/>
    </source>
</evidence>
<name>A0A8W8HPP5_MAGGI</name>
<evidence type="ECO:0000256" key="5">
    <source>
        <dbReference type="ARBA" id="ARBA00023002"/>
    </source>
</evidence>
<dbReference type="FunFam" id="3.40.50.720:FF:000068">
    <property type="entry name" value="Sorbitol dehydrogenase"/>
    <property type="match status" value="1"/>
</dbReference>
<dbReference type="InterPro" id="IPR013149">
    <property type="entry name" value="ADH-like_C"/>
</dbReference>
<dbReference type="CDD" id="cd05285">
    <property type="entry name" value="sorbitol_DH"/>
    <property type="match status" value="1"/>
</dbReference>
<dbReference type="InterPro" id="IPR036291">
    <property type="entry name" value="NAD(P)-bd_dom_sf"/>
</dbReference>
<dbReference type="GO" id="GO:0006062">
    <property type="term" value="P:sorbitol catabolic process"/>
    <property type="evidence" value="ECO:0007669"/>
    <property type="project" value="TreeGrafter"/>
</dbReference>
<dbReference type="Proteomes" id="UP000005408">
    <property type="component" value="Unassembled WGS sequence"/>
</dbReference>
<sequence>MANIAVVLHGPNDLRVESIPVPEIKDNEVLLSMSSVGICGSDLKYWKYGKCGKFSLEKPMIMGHEGSGKVVKVGSGVKHLKIGDRVAIEPGVSCGVCRLCKTGRYNLCPRIFFCATPPDDGNLCRLYKHSAQFCFRLPDHVTDDEGAMLEPLAVAVYSCRKGKVGLGTKLLICGAGPVGILTLMVAKQNGATTVVITDIDETRLALAKSLGADFTIRVSSEKPEQLATNISEILGDHPDVTIECSGTNFGFSTGIYATLPGGCLVMVGRVPGDAEFPLNLAFTKEIDITGVFRYANCYPTALELVSKGVVDVKPLISHRFSLPDSVKAFETASSHDTKAVKVIIECGQN</sequence>
<dbReference type="Gene3D" id="3.40.50.720">
    <property type="entry name" value="NAD(P)-binding Rossmann-like Domain"/>
    <property type="match status" value="1"/>
</dbReference>
<evidence type="ECO:0000313" key="12">
    <source>
        <dbReference type="Proteomes" id="UP000005408"/>
    </source>
</evidence>
<evidence type="ECO:0000256" key="4">
    <source>
        <dbReference type="ARBA" id="ARBA00022833"/>
    </source>
</evidence>
<feature type="domain" description="Enoyl reductase (ER)" evidence="10">
    <location>
        <begin position="10"/>
        <end position="344"/>
    </location>
</feature>
<dbReference type="EnsemblMetazoa" id="G10500.3">
    <property type="protein sequence ID" value="G10500.3:cds"/>
    <property type="gene ID" value="G10500"/>
</dbReference>
<comment type="cofactor">
    <cofactor evidence="1 9">
        <name>Zn(2+)</name>
        <dbReference type="ChEBI" id="CHEBI:29105"/>
    </cofactor>
</comment>
<dbReference type="SUPFAM" id="SSF50129">
    <property type="entry name" value="GroES-like"/>
    <property type="match status" value="1"/>
</dbReference>
<dbReference type="InterPro" id="IPR002328">
    <property type="entry name" value="ADH_Zn_CS"/>
</dbReference>
<dbReference type="PANTHER" id="PTHR43161:SF24">
    <property type="entry name" value="SORBITOL DEHYDROGENASE"/>
    <property type="match status" value="1"/>
</dbReference>
<dbReference type="Pfam" id="PF08240">
    <property type="entry name" value="ADH_N"/>
    <property type="match status" value="1"/>
</dbReference>